<gene>
    <name evidence="10" type="ORF">bsdE14_39330</name>
</gene>
<evidence type="ECO:0000256" key="3">
    <source>
        <dbReference type="ARBA" id="ARBA00022475"/>
    </source>
</evidence>
<keyword evidence="3" id="KW-1003">Cell membrane</keyword>
<evidence type="ECO:0000256" key="4">
    <source>
        <dbReference type="ARBA" id="ARBA00022519"/>
    </source>
</evidence>
<feature type="transmembrane region" description="Helical" evidence="8">
    <location>
        <begin position="168"/>
        <end position="187"/>
    </location>
</feature>
<feature type="transmembrane region" description="Helical" evidence="8">
    <location>
        <begin position="246"/>
        <end position="269"/>
    </location>
</feature>
<feature type="transmembrane region" description="Helical" evidence="8">
    <location>
        <begin position="301"/>
        <end position="324"/>
    </location>
</feature>
<evidence type="ECO:0000256" key="8">
    <source>
        <dbReference type="SAM" id="Phobius"/>
    </source>
</evidence>
<organism evidence="10 11">
    <name type="scientific">Clostridium omnivorum</name>
    <dbReference type="NCBI Taxonomy" id="1604902"/>
    <lineage>
        <taxon>Bacteria</taxon>
        <taxon>Bacillati</taxon>
        <taxon>Bacillota</taxon>
        <taxon>Clostridia</taxon>
        <taxon>Eubacteriales</taxon>
        <taxon>Clostridiaceae</taxon>
        <taxon>Clostridium</taxon>
    </lineage>
</organism>
<comment type="caution">
    <text evidence="10">The sequence shown here is derived from an EMBL/GenBank/DDBJ whole genome shotgun (WGS) entry which is preliminary data.</text>
</comment>
<feature type="transmembrane region" description="Helical" evidence="8">
    <location>
        <begin position="103"/>
        <end position="123"/>
    </location>
</feature>
<feature type="transmembrane region" description="Helical" evidence="8">
    <location>
        <begin position="144"/>
        <end position="162"/>
    </location>
</feature>
<feature type="transmembrane region" description="Helical" evidence="8">
    <location>
        <begin position="46"/>
        <end position="64"/>
    </location>
</feature>
<dbReference type="PANTHER" id="PTHR23522:SF10">
    <property type="entry name" value="3-PHENYLPROPIONIC ACID TRANSPORTER-RELATED"/>
    <property type="match status" value="1"/>
</dbReference>
<dbReference type="SUPFAM" id="SSF103473">
    <property type="entry name" value="MFS general substrate transporter"/>
    <property type="match status" value="1"/>
</dbReference>
<dbReference type="RefSeq" id="WP_264851832.1">
    <property type="nucleotide sequence ID" value="NZ_BRXR01000001.1"/>
</dbReference>
<reference evidence="10 11" key="1">
    <citation type="journal article" date="2024" name="Int. J. Syst. Evol. Microbiol.">
        <title>Clostridium omnivorum sp. nov., isolated from anoxic soil under the treatment of reductive soil disinfestation.</title>
        <authorList>
            <person name="Ueki A."/>
            <person name="Tonouchi A."/>
            <person name="Kaku N."/>
            <person name="Honma S."/>
            <person name="Ueki K."/>
        </authorList>
    </citation>
    <scope>NUCLEOTIDE SEQUENCE [LARGE SCALE GENOMIC DNA]</scope>
    <source>
        <strain evidence="10 11">E14</strain>
    </source>
</reference>
<proteinExistence type="predicted"/>
<keyword evidence="4" id="KW-0997">Cell inner membrane</keyword>
<evidence type="ECO:0000256" key="6">
    <source>
        <dbReference type="ARBA" id="ARBA00022989"/>
    </source>
</evidence>
<keyword evidence="11" id="KW-1185">Reference proteome</keyword>
<evidence type="ECO:0000256" key="7">
    <source>
        <dbReference type="ARBA" id="ARBA00023136"/>
    </source>
</evidence>
<accession>A0ABQ5NBB2</accession>
<dbReference type="Pfam" id="PF12832">
    <property type="entry name" value="MFS_1_like"/>
    <property type="match status" value="1"/>
</dbReference>
<feature type="transmembrane region" description="Helical" evidence="8">
    <location>
        <begin position="76"/>
        <end position="97"/>
    </location>
</feature>
<feature type="transmembrane region" description="Helical" evidence="8">
    <location>
        <begin position="12"/>
        <end position="34"/>
    </location>
</feature>
<evidence type="ECO:0000256" key="5">
    <source>
        <dbReference type="ARBA" id="ARBA00022692"/>
    </source>
</evidence>
<dbReference type="Gene3D" id="1.20.1250.20">
    <property type="entry name" value="MFS general substrate transporter like domains"/>
    <property type="match status" value="2"/>
</dbReference>
<protein>
    <recommendedName>
        <fullName evidence="9">Major facilitator superfamily associated domain-containing protein</fullName>
    </recommendedName>
</protein>
<dbReference type="PANTHER" id="PTHR23522">
    <property type="entry name" value="BLL5896 PROTEIN"/>
    <property type="match status" value="1"/>
</dbReference>
<evidence type="ECO:0000259" key="9">
    <source>
        <dbReference type="Pfam" id="PF12832"/>
    </source>
</evidence>
<evidence type="ECO:0000256" key="1">
    <source>
        <dbReference type="ARBA" id="ARBA00004429"/>
    </source>
</evidence>
<keyword evidence="6 8" id="KW-1133">Transmembrane helix</keyword>
<keyword evidence="2" id="KW-0813">Transport</keyword>
<evidence type="ECO:0000256" key="2">
    <source>
        <dbReference type="ARBA" id="ARBA00022448"/>
    </source>
</evidence>
<sequence>MGKKKAAKNATLPYAILQSMVWGNFGVLICYAGKFSLAQGLSNTQYGIIFGIVSGSAFILQLMLAQIVGKSTKREALSFAILVQSGVTVICGAVLYFAGLQRYPAVVLLAVMCILLQTFPATVDSYGMLKIQVGMHINLGISRGFGSLAYSVITYLCGWSIAEFGIKVVPFMGTLLALALFGGVLAFPKEIATTKQEHSDNLVKQKLWDKSFTMALAGFFFLYASHNFLCNYMYQIVVARGGSESTMGLATSIGAMLELPAMFLVVKLMKIKRCDFWLKASGVFMTMKALLYFMSGSMMGIFAAQLMQLGGFSLFSITSVYYIGSTVSIENSVRGQTYRAATCTFSNLLAYFLGGVVCDYTSPQGVIALSIACGLIGTIILLFSCHKVEKAVGVS</sequence>
<dbReference type="EMBL" id="BRXR01000001">
    <property type="protein sequence ID" value="GLC32523.1"/>
    <property type="molecule type" value="Genomic_DNA"/>
</dbReference>
<keyword evidence="5 8" id="KW-0812">Transmembrane</keyword>
<feature type="domain" description="Major facilitator superfamily associated" evidence="9">
    <location>
        <begin position="21"/>
        <end position="364"/>
    </location>
</feature>
<dbReference type="InterPro" id="IPR036259">
    <property type="entry name" value="MFS_trans_sf"/>
</dbReference>
<keyword evidence="7 8" id="KW-0472">Membrane</keyword>
<dbReference type="InterPro" id="IPR024989">
    <property type="entry name" value="MFS_assoc_dom"/>
</dbReference>
<feature type="transmembrane region" description="Helical" evidence="8">
    <location>
        <begin position="366"/>
        <end position="385"/>
    </location>
</feature>
<comment type="subcellular location">
    <subcellularLocation>
        <location evidence="1">Cell inner membrane</location>
        <topology evidence="1">Multi-pass membrane protein</topology>
    </subcellularLocation>
</comment>
<evidence type="ECO:0000313" key="11">
    <source>
        <dbReference type="Proteomes" id="UP001208567"/>
    </source>
</evidence>
<feature type="transmembrane region" description="Helical" evidence="8">
    <location>
        <begin position="207"/>
        <end position="226"/>
    </location>
</feature>
<evidence type="ECO:0000313" key="10">
    <source>
        <dbReference type="EMBL" id="GLC32523.1"/>
    </source>
</evidence>
<name>A0ABQ5NBB2_9CLOT</name>
<dbReference type="Proteomes" id="UP001208567">
    <property type="component" value="Unassembled WGS sequence"/>
</dbReference>